<feature type="chain" id="PRO_5040467429" description="Bacterial surface antigen (D15) domain-containing protein" evidence="1">
    <location>
        <begin position="33"/>
        <end position="850"/>
    </location>
</feature>
<accession>A0A9Q5STL8</accession>
<protein>
    <recommendedName>
        <fullName evidence="4">Bacterial surface antigen (D15) domain-containing protein</fullName>
    </recommendedName>
</protein>
<dbReference type="EMBL" id="NFIJ01000003">
    <property type="protein sequence ID" value="OUO06443.1"/>
    <property type="molecule type" value="Genomic_DNA"/>
</dbReference>
<dbReference type="AlphaFoldDB" id="A0A9Q5STL8"/>
<keyword evidence="1" id="KW-0732">Signal</keyword>
<evidence type="ECO:0000313" key="3">
    <source>
        <dbReference type="Proteomes" id="UP000195975"/>
    </source>
</evidence>
<evidence type="ECO:0008006" key="4">
    <source>
        <dbReference type="Google" id="ProtNLM"/>
    </source>
</evidence>
<sequence>MRKFEQIRRYYRNMLACLLFVLPFLFCTGADAMRQDTVRHSIYPQDMKNKSGLYNKLWGVHYRELYSTPVTADAVTLQALQGGMEIMEQAADFHALVLSNRRNRLYMLKPLGGSTSFLESKFFREMYNKNDFKGTYLDEFIGDAYTIINPYTFLAVDRMAKSAGLNFNNSRIYFMQGGEEGDTIADGTGIRNRLVSLRDVPDTATWKNILSTGALLDQIRQDKSHQVNSEGYIAERLYDMLIGDWNKIPENWNWQAIHTADSILFNPIVIDRSHAFTKVDGFLFKRMLKVLGLGFITNYSNHPKDIGEINTLGYTLDMALVSGVDESVWRTQALALQKNLSDSVINEAFGALPPEIQGAETEAIKKKLLIRRDSLPYMARRYYKKLQRTPVLTGTEGDDRIILERSGHDSLLVRIYPKGSPVPSFRKKYSADSTEEIWLYGLGGDDEYEVIGKAHRELPVYLISGPGNNTYKVDKARKVRIYAYESDRKRLKDIAGVRKIISDNPAIHNYDYEKVKYKESDFTPWGFYDSDVGFSLGAFFTYTMYGFKQSPFTFRHRIGYNYLRGFMYQGTFPFYDERKSFNLDAFIASPRNFFNFFGYGNNSEGFKDEDKAYNRVTLRQYSVIPSFRMEMKKSQQLTLSASFEMYKAKHTEGRYINQVLPGNHPVFGMNLFAGVEANWQVKMTPSAFIPELEIEASSGWKMNLKEAGRNFPYSKLDISATFRCSDRFSIETGAEAKLLYNNEYDFYQAAGITLRGFRDNRFIGKQSFYQHTDFRLDMGKIKNPFTPLKYGLFTGFDYGRVWFPGEHSHKWHTSYGGGFWLTIINKVTTQYSCFGSEDGARFLFAIGLGI</sequence>
<reference evidence="3" key="1">
    <citation type="submission" date="2017-04" db="EMBL/GenBank/DDBJ databases">
        <title>Function of individual gut microbiota members based on whole genome sequencing of pure cultures obtained from chicken caecum.</title>
        <authorList>
            <person name="Medvecky M."/>
            <person name="Cejkova D."/>
            <person name="Polansky O."/>
            <person name="Karasova D."/>
            <person name="Kubasova T."/>
            <person name="Cizek A."/>
            <person name="Rychlik I."/>
        </authorList>
    </citation>
    <scope>NUCLEOTIDE SEQUENCE [LARGE SCALE GENOMIC DNA]</scope>
    <source>
        <strain evidence="3">An42</strain>
    </source>
</reference>
<evidence type="ECO:0000313" key="2">
    <source>
        <dbReference type="EMBL" id="OUO06443.1"/>
    </source>
</evidence>
<proteinExistence type="predicted"/>
<evidence type="ECO:0000256" key="1">
    <source>
        <dbReference type="SAM" id="SignalP"/>
    </source>
</evidence>
<feature type="signal peptide" evidence="1">
    <location>
        <begin position="1"/>
        <end position="32"/>
    </location>
</feature>
<dbReference type="Proteomes" id="UP000195975">
    <property type="component" value="Unassembled WGS sequence"/>
</dbReference>
<organism evidence="2 3">
    <name type="scientific">Parabacteroides johnsonii</name>
    <dbReference type="NCBI Taxonomy" id="387661"/>
    <lineage>
        <taxon>Bacteria</taxon>
        <taxon>Pseudomonadati</taxon>
        <taxon>Bacteroidota</taxon>
        <taxon>Bacteroidia</taxon>
        <taxon>Bacteroidales</taxon>
        <taxon>Tannerellaceae</taxon>
        <taxon>Parabacteroides</taxon>
    </lineage>
</organism>
<gene>
    <name evidence="2" type="ORF">B5F96_05255</name>
</gene>
<comment type="caution">
    <text evidence="2">The sequence shown here is derived from an EMBL/GenBank/DDBJ whole genome shotgun (WGS) entry which is preliminary data.</text>
</comment>
<dbReference type="RefSeq" id="WP_021861822.1">
    <property type="nucleotide sequence ID" value="NZ_CAJLBM010000007.1"/>
</dbReference>
<name>A0A9Q5STL8_9BACT</name>